<dbReference type="AlphaFoldDB" id="A0A3P7J6R5"/>
<accession>A0A3P7J6R5</accession>
<evidence type="ECO:0000313" key="3">
    <source>
        <dbReference type="Proteomes" id="UP000270094"/>
    </source>
</evidence>
<evidence type="ECO:0000313" key="2">
    <source>
        <dbReference type="EMBL" id="VDM75569.1"/>
    </source>
</evidence>
<keyword evidence="3" id="KW-1185">Reference proteome</keyword>
<dbReference type="Proteomes" id="UP000270094">
    <property type="component" value="Unassembled WGS sequence"/>
</dbReference>
<reference evidence="2 3" key="1">
    <citation type="submission" date="2018-11" db="EMBL/GenBank/DDBJ databases">
        <authorList>
            <consortium name="Pathogen Informatics"/>
        </authorList>
    </citation>
    <scope>NUCLEOTIDE SEQUENCE [LARGE SCALE GENOMIC DNA]</scope>
</reference>
<proteinExistence type="predicted"/>
<gene>
    <name evidence="2" type="ORF">SVUK_LOCUS10567</name>
</gene>
<evidence type="ECO:0000256" key="1">
    <source>
        <dbReference type="SAM" id="MobiDB-lite"/>
    </source>
</evidence>
<protein>
    <submittedName>
        <fullName evidence="2">Uncharacterized protein</fullName>
    </submittedName>
</protein>
<feature type="compositionally biased region" description="Pro residues" evidence="1">
    <location>
        <begin position="1"/>
        <end position="12"/>
    </location>
</feature>
<organism evidence="2 3">
    <name type="scientific">Strongylus vulgaris</name>
    <name type="common">Blood worm</name>
    <dbReference type="NCBI Taxonomy" id="40348"/>
    <lineage>
        <taxon>Eukaryota</taxon>
        <taxon>Metazoa</taxon>
        <taxon>Ecdysozoa</taxon>
        <taxon>Nematoda</taxon>
        <taxon>Chromadorea</taxon>
        <taxon>Rhabditida</taxon>
        <taxon>Rhabditina</taxon>
        <taxon>Rhabditomorpha</taxon>
        <taxon>Strongyloidea</taxon>
        <taxon>Strongylidae</taxon>
        <taxon>Strongylus</taxon>
    </lineage>
</organism>
<sequence length="77" mass="8711">MAAQKPPIPPHKILPHPQLRNYRNNEDVGEMPLNHANSASTKFVIKCPECRQVTRVPPKGLPVNYRLQGYLGFVLHS</sequence>
<feature type="region of interest" description="Disordered" evidence="1">
    <location>
        <begin position="1"/>
        <end position="33"/>
    </location>
</feature>
<name>A0A3P7J6R5_STRVU</name>
<dbReference type="EMBL" id="UYYB01095519">
    <property type="protein sequence ID" value="VDM75569.1"/>
    <property type="molecule type" value="Genomic_DNA"/>
</dbReference>